<protein>
    <submittedName>
        <fullName evidence="2">Uncharacterized protein</fullName>
    </submittedName>
</protein>
<name>A0AA39XDM5_9PEZI</name>
<accession>A0AA39XDM5</accession>
<proteinExistence type="predicted"/>
<reference evidence="2" key="1">
    <citation type="submission" date="2023-06" db="EMBL/GenBank/DDBJ databases">
        <title>Genome-scale phylogeny and comparative genomics of the fungal order Sordariales.</title>
        <authorList>
            <consortium name="Lawrence Berkeley National Laboratory"/>
            <person name="Hensen N."/>
            <person name="Bonometti L."/>
            <person name="Westerberg I."/>
            <person name="Brannstrom I.O."/>
            <person name="Guillou S."/>
            <person name="Cros-Aarteil S."/>
            <person name="Calhoun S."/>
            <person name="Haridas S."/>
            <person name="Kuo A."/>
            <person name="Mondo S."/>
            <person name="Pangilinan J."/>
            <person name="Riley R."/>
            <person name="Labutti K."/>
            <person name="Andreopoulos B."/>
            <person name="Lipzen A."/>
            <person name="Chen C."/>
            <person name="Yanf M."/>
            <person name="Daum C."/>
            <person name="Ng V."/>
            <person name="Clum A."/>
            <person name="Steindorff A."/>
            <person name="Ohm R."/>
            <person name="Martin F."/>
            <person name="Silar P."/>
            <person name="Natvig D."/>
            <person name="Lalanne C."/>
            <person name="Gautier V."/>
            <person name="Ament-Velasquez S.L."/>
            <person name="Kruys A."/>
            <person name="Hutchinson M.I."/>
            <person name="Powell A.J."/>
            <person name="Barry K."/>
            <person name="Miller A.N."/>
            <person name="Grigoriev I.V."/>
            <person name="Debuchy R."/>
            <person name="Gladieux P."/>
            <person name="Thoren M.H."/>
            <person name="Johannesson H."/>
        </authorList>
    </citation>
    <scope>NUCLEOTIDE SEQUENCE</scope>
    <source>
        <strain evidence="2">CBS 606.72</strain>
    </source>
</reference>
<evidence type="ECO:0000256" key="1">
    <source>
        <dbReference type="SAM" id="MobiDB-lite"/>
    </source>
</evidence>
<dbReference type="EMBL" id="JAULSU010000001">
    <property type="protein sequence ID" value="KAK0631245.1"/>
    <property type="molecule type" value="Genomic_DNA"/>
</dbReference>
<feature type="compositionally biased region" description="Polar residues" evidence="1">
    <location>
        <begin position="62"/>
        <end position="73"/>
    </location>
</feature>
<evidence type="ECO:0000313" key="3">
    <source>
        <dbReference type="Proteomes" id="UP001175000"/>
    </source>
</evidence>
<keyword evidence="3" id="KW-1185">Reference proteome</keyword>
<feature type="compositionally biased region" description="Basic and acidic residues" evidence="1">
    <location>
        <begin position="24"/>
        <end position="49"/>
    </location>
</feature>
<feature type="region of interest" description="Disordered" evidence="1">
    <location>
        <begin position="1"/>
        <end position="73"/>
    </location>
</feature>
<organism evidence="2 3">
    <name type="scientific">Immersiella caudata</name>
    <dbReference type="NCBI Taxonomy" id="314043"/>
    <lineage>
        <taxon>Eukaryota</taxon>
        <taxon>Fungi</taxon>
        <taxon>Dikarya</taxon>
        <taxon>Ascomycota</taxon>
        <taxon>Pezizomycotina</taxon>
        <taxon>Sordariomycetes</taxon>
        <taxon>Sordariomycetidae</taxon>
        <taxon>Sordariales</taxon>
        <taxon>Lasiosphaeriaceae</taxon>
        <taxon>Immersiella</taxon>
    </lineage>
</organism>
<dbReference type="AlphaFoldDB" id="A0AA39XDM5"/>
<evidence type="ECO:0000313" key="2">
    <source>
        <dbReference type="EMBL" id="KAK0631245.1"/>
    </source>
</evidence>
<dbReference type="Proteomes" id="UP001175000">
    <property type="component" value="Unassembled WGS sequence"/>
</dbReference>
<comment type="caution">
    <text evidence="2">The sequence shown here is derived from an EMBL/GenBank/DDBJ whole genome shotgun (WGS) entry which is preliminary data.</text>
</comment>
<feature type="compositionally biased region" description="Polar residues" evidence="1">
    <location>
        <begin position="1"/>
        <end position="11"/>
    </location>
</feature>
<gene>
    <name evidence="2" type="ORF">B0T14DRAFT_559065</name>
</gene>
<sequence>MPRQGDGSSDNAIPKDLNNIIHGAGEEKSDHVARADKTAPIPEHEHGKSLQDMSASAGEAKGTTQGGRSTTHP</sequence>